<feature type="domain" description="N-acetyltransferase" evidence="3">
    <location>
        <begin position="42"/>
        <end position="193"/>
    </location>
</feature>
<reference evidence="4 5" key="1">
    <citation type="submission" date="2020-08" db="EMBL/GenBank/DDBJ databases">
        <title>Genomic Encyclopedia of Type Strains, Phase IV (KMG-IV): sequencing the most valuable type-strain genomes for metagenomic binning, comparative biology and taxonomic classification.</title>
        <authorList>
            <person name="Goeker M."/>
        </authorList>
    </citation>
    <scope>NUCLEOTIDE SEQUENCE [LARGE SCALE GENOMIC DNA]</scope>
    <source>
        <strain evidence="4 5">DSM 25024</strain>
    </source>
</reference>
<dbReference type="InterPro" id="IPR000182">
    <property type="entry name" value="GNAT_dom"/>
</dbReference>
<dbReference type="Pfam" id="PF00583">
    <property type="entry name" value="Acetyltransf_1"/>
    <property type="match status" value="1"/>
</dbReference>
<accession>A0A7W6FUV2</accession>
<dbReference type="Gene3D" id="3.40.630.30">
    <property type="match status" value="1"/>
</dbReference>
<dbReference type="InterPro" id="IPR050832">
    <property type="entry name" value="Bact_Acetyltransf"/>
</dbReference>
<evidence type="ECO:0000313" key="4">
    <source>
        <dbReference type="EMBL" id="MBB3936150.1"/>
    </source>
</evidence>
<proteinExistence type="predicted"/>
<keyword evidence="5" id="KW-1185">Reference proteome</keyword>
<dbReference type="PANTHER" id="PTHR43877">
    <property type="entry name" value="AMINOALKYLPHOSPHONATE N-ACETYLTRANSFERASE-RELATED-RELATED"/>
    <property type="match status" value="1"/>
</dbReference>
<dbReference type="PANTHER" id="PTHR43877:SF5">
    <property type="entry name" value="BLL8307 PROTEIN"/>
    <property type="match status" value="1"/>
</dbReference>
<evidence type="ECO:0000313" key="5">
    <source>
        <dbReference type="Proteomes" id="UP000531216"/>
    </source>
</evidence>
<dbReference type="AlphaFoldDB" id="A0A7W6FUV2"/>
<protein>
    <submittedName>
        <fullName evidence="4">GNAT superfamily N-acetyltransferase</fullName>
    </submittedName>
</protein>
<keyword evidence="1 4" id="KW-0808">Transferase</keyword>
<dbReference type="GO" id="GO:0016747">
    <property type="term" value="F:acyltransferase activity, transferring groups other than amino-acyl groups"/>
    <property type="evidence" value="ECO:0007669"/>
    <property type="project" value="InterPro"/>
</dbReference>
<keyword evidence="2" id="KW-0012">Acyltransferase</keyword>
<dbReference type="OrthoDB" id="275336at2"/>
<comment type="caution">
    <text evidence="4">The sequence shown here is derived from an EMBL/GenBank/DDBJ whole genome shotgun (WGS) entry which is preliminary data.</text>
</comment>
<dbReference type="RefSeq" id="WP_090963272.1">
    <property type="nucleotide sequence ID" value="NZ_FOOA01000008.1"/>
</dbReference>
<evidence type="ECO:0000256" key="2">
    <source>
        <dbReference type="ARBA" id="ARBA00023315"/>
    </source>
</evidence>
<evidence type="ECO:0000259" key="3">
    <source>
        <dbReference type="PROSITE" id="PS51186"/>
    </source>
</evidence>
<evidence type="ECO:0000256" key="1">
    <source>
        <dbReference type="ARBA" id="ARBA00022679"/>
    </source>
</evidence>
<sequence length="199" mass="21748">MSETPRFTPIGRGKIAAIATTLEMRAPAPPRPVPAGLDGEVVSLEGISADEYLDLFRRVGQDYLWLTRLFMARETLEAQLASAETQVFGERVGGRLEGLLEFDWRGGAGDCEIKYFGVTAARQATGAARRLMNHAIAHAFASGATRLWLHTNTMDHPRALAFYARSGFTAVGQEVEINDDPRLAGLLPRDAAPHVPIFE</sequence>
<name>A0A7W6FUV2_9HYPH</name>
<dbReference type="SUPFAM" id="SSF55729">
    <property type="entry name" value="Acyl-CoA N-acyltransferases (Nat)"/>
    <property type="match status" value="1"/>
</dbReference>
<dbReference type="CDD" id="cd04301">
    <property type="entry name" value="NAT_SF"/>
    <property type="match status" value="1"/>
</dbReference>
<dbReference type="Proteomes" id="UP000531216">
    <property type="component" value="Unassembled WGS sequence"/>
</dbReference>
<dbReference type="PROSITE" id="PS51186">
    <property type="entry name" value="GNAT"/>
    <property type="match status" value="1"/>
</dbReference>
<gene>
    <name evidence="4" type="ORF">GGR05_002300</name>
</gene>
<organism evidence="4 5">
    <name type="scientific">Aureimonas phyllosphaerae</name>
    <dbReference type="NCBI Taxonomy" id="1166078"/>
    <lineage>
        <taxon>Bacteria</taxon>
        <taxon>Pseudomonadati</taxon>
        <taxon>Pseudomonadota</taxon>
        <taxon>Alphaproteobacteria</taxon>
        <taxon>Hyphomicrobiales</taxon>
        <taxon>Aurantimonadaceae</taxon>
        <taxon>Aureimonas</taxon>
    </lineage>
</organism>
<dbReference type="EMBL" id="JACIDO010000004">
    <property type="protein sequence ID" value="MBB3936150.1"/>
    <property type="molecule type" value="Genomic_DNA"/>
</dbReference>
<dbReference type="InterPro" id="IPR016181">
    <property type="entry name" value="Acyl_CoA_acyltransferase"/>
</dbReference>